<dbReference type="Pfam" id="PF00085">
    <property type="entry name" value="Thioredoxin"/>
    <property type="match status" value="1"/>
</dbReference>
<comment type="caution">
    <text evidence="4">The sequence shown here is derived from an EMBL/GenBank/DDBJ whole genome shotgun (WGS) entry which is preliminary data.</text>
</comment>
<name>A0A813XD45_9BILA</name>
<accession>A0A813XD45</accession>
<organism evidence="4 5">
    <name type="scientific">Brachionus calyciflorus</name>
    <dbReference type="NCBI Taxonomy" id="104777"/>
    <lineage>
        <taxon>Eukaryota</taxon>
        <taxon>Metazoa</taxon>
        <taxon>Spiralia</taxon>
        <taxon>Gnathifera</taxon>
        <taxon>Rotifera</taxon>
        <taxon>Eurotatoria</taxon>
        <taxon>Monogononta</taxon>
        <taxon>Pseudotrocha</taxon>
        <taxon>Ploima</taxon>
        <taxon>Brachionidae</taxon>
        <taxon>Brachionus</taxon>
    </lineage>
</organism>
<evidence type="ECO:0000313" key="5">
    <source>
        <dbReference type="Proteomes" id="UP000663879"/>
    </source>
</evidence>
<proteinExistence type="predicted"/>
<dbReference type="InterPro" id="IPR036249">
    <property type="entry name" value="Thioredoxin-like_sf"/>
</dbReference>
<protein>
    <recommendedName>
        <fullName evidence="1">Thioredoxin domain-containing protein 9</fullName>
    </recommendedName>
</protein>
<dbReference type="InterPro" id="IPR013766">
    <property type="entry name" value="Thioredoxin_domain"/>
</dbReference>
<evidence type="ECO:0000259" key="3">
    <source>
        <dbReference type="Pfam" id="PF00085"/>
    </source>
</evidence>
<evidence type="ECO:0000313" key="4">
    <source>
        <dbReference type="EMBL" id="CAF0868900.1"/>
    </source>
</evidence>
<dbReference type="EMBL" id="CAJNOC010001486">
    <property type="protein sequence ID" value="CAF0868900.1"/>
    <property type="molecule type" value="Genomic_DNA"/>
</dbReference>
<keyword evidence="5" id="KW-1185">Reference proteome</keyword>
<evidence type="ECO:0000256" key="1">
    <source>
        <dbReference type="ARBA" id="ARBA00026148"/>
    </source>
</evidence>
<reference evidence="4" key="1">
    <citation type="submission" date="2021-02" db="EMBL/GenBank/DDBJ databases">
        <authorList>
            <person name="Nowell W R."/>
        </authorList>
    </citation>
    <scope>NUCLEOTIDE SEQUENCE</scope>
    <source>
        <strain evidence="4">Ploen Becks lab</strain>
    </source>
</reference>
<dbReference type="Proteomes" id="UP000663879">
    <property type="component" value="Unassembled WGS sequence"/>
</dbReference>
<dbReference type="OrthoDB" id="10257948at2759"/>
<dbReference type="PANTHER" id="PTHR21148">
    <property type="entry name" value="THIOREDOXIN DOMAIN-CONTAINING PROTEIN 9"/>
    <property type="match status" value="1"/>
</dbReference>
<dbReference type="CDD" id="cd02989">
    <property type="entry name" value="Phd_like_TxnDC9"/>
    <property type="match status" value="1"/>
</dbReference>
<sequence length="215" mass="25511">MENSIETDLNRIERSDERHQLNQDTYLVDEDNILEDLENDIPAHIREARINELIMKNREIQMRQETSQNSYKELSEEEFLKLTTNAKKCIVHFFHDDFTRCEIMHKHLKTLAQKYTELQFSKVNVEKAKFFVNKLKIQVLPAVMCFVDGVLKHKIIGFEQFGSSDNFPTRVLEKHLLKLGMIKKKEEDSENEEEERKFTKSKIRTKNNDSDDDSD</sequence>
<dbReference type="Gene3D" id="3.40.30.10">
    <property type="entry name" value="Glutaredoxin"/>
    <property type="match status" value="1"/>
</dbReference>
<gene>
    <name evidence="4" type="ORF">OXX778_LOCUS9829</name>
</gene>
<feature type="domain" description="Thioredoxin" evidence="3">
    <location>
        <begin position="72"/>
        <end position="157"/>
    </location>
</feature>
<dbReference type="SUPFAM" id="SSF52833">
    <property type="entry name" value="Thioredoxin-like"/>
    <property type="match status" value="1"/>
</dbReference>
<feature type="region of interest" description="Disordered" evidence="2">
    <location>
        <begin position="184"/>
        <end position="215"/>
    </location>
</feature>
<evidence type="ECO:0000256" key="2">
    <source>
        <dbReference type="SAM" id="MobiDB-lite"/>
    </source>
</evidence>
<dbReference type="AlphaFoldDB" id="A0A813XD45"/>